<dbReference type="OrthoDB" id="9809391at2"/>
<sequence length="141" mass="14947">MRIGELSGLTGVSVRSLRYYEEQGLLRPLRLPSGYREYRAEDAATVRGIRILLAAGLGTATIAELLPCMDGDGHALAPACGGMLPELQRERERLSAAAADIRAARDRLDALIEATARLDPVAPSDCDAATAPGRAPSFADT</sequence>
<dbReference type="EMBL" id="VFPA01000003">
    <property type="protein sequence ID" value="TQM09993.1"/>
    <property type="molecule type" value="Genomic_DNA"/>
</dbReference>
<dbReference type="InterPro" id="IPR000551">
    <property type="entry name" value="MerR-type_HTH_dom"/>
</dbReference>
<accession>A0A543DKY4</accession>
<reference evidence="4 5" key="1">
    <citation type="submission" date="2019-06" db="EMBL/GenBank/DDBJ databases">
        <title>Sequencing the genomes of 1000 actinobacteria strains.</title>
        <authorList>
            <person name="Klenk H.-P."/>
        </authorList>
    </citation>
    <scope>NUCLEOTIDE SEQUENCE [LARGE SCALE GENOMIC DNA]</scope>
    <source>
        <strain evidence="4 5">DSM 45301</strain>
    </source>
</reference>
<dbReference type="Proteomes" id="UP000315677">
    <property type="component" value="Unassembled WGS sequence"/>
</dbReference>
<dbReference type="AlphaFoldDB" id="A0A543DKY4"/>
<dbReference type="SMART" id="SM00422">
    <property type="entry name" value="HTH_MERR"/>
    <property type="match status" value="1"/>
</dbReference>
<proteinExistence type="predicted"/>
<dbReference type="GO" id="GO:0003700">
    <property type="term" value="F:DNA-binding transcription factor activity"/>
    <property type="evidence" value="ECO:0007669"/>
    <property type="project" value="InterPro"/>
</dbReference>
<evidence type="ECO:0000313" key="5">
    <source>
        <dbReference type="Proteomes" id="UP000315677"/>
    </source>
</evidence>
<evidence type="ECO:0000256" key="2">
    <source>
        <dbReference type="SAM" id="Coils"/>
    </source>
</evidence>
<keyword evidence="1 4" id="KW-0238">DNA-binding</keyword>
<dbReference type="InterPro" id="IPR009061">
    <property type="entry name" value="DNA-bd_dom_put_sf"/>
</dbReference>
<gene>
    <name evidence="4" type="ORF">FB558_5773</name>
</gene>
<dbReference type="RefSeq" id="WP_142058514.1">
    <property type="nucleotide sequence ID" value="NZ_VFPA01000003.1"/>
</dbReference>
<dbReference type="PROSITE" id="PS50937">
    <property type="entry name" value="HTH_MERR_2"/>
    <property type="match status" value="1"/>
</dbReference>
<dbReference type="SUPFAM" id="SSF46955">
    <property type="entry name" value="Putative DNA-binding domain"/>
    <property type="match status" value="1"/>
</dbReference>
<dbReference type="PANTHER" id="PTHR30204:SF97">
    <property type="entry name" value="MERR FAMILY REGULATORY PROTEIN"/>
    <property type="match status" value="1"/>
</dbReference>
<evidence type="ECO:0000256" key="1">
    <source>
        <dbReference type="ARBA" id="ARBA00023125"/>
    </source>
</evidence>
<evidence type="ECO:0000259" key="3">
    <source>
        <dbReference type="PROSITE" id="PS50937"/>
    </source>
</evidence>
<feature type="domain" description="HTH merR-type" evidence="3">
    <location>
        <begin position="1"/>
        <end position="68"/>
    </location>
</feature>
<name>A0A543DKY4_9PSEU</name>
<comment type="caution">
    <text evidence="4">The sequence shown here is derived from an EMBL/GenBank/DDBJ whole genome shotgun (WGS) entry which is preliminary data.</text>
</comment>
<dbReference type="PRINTS" id="PR00040">
    <property type="entry name" value="HTHMERR"/>
</dbReference>
<organism evidence="4 5">
    <name type="scientific">Pseudonocardia kunmingensis</name>
    <dbReference type="NCBI Taxonomy" id="630975"/>
    <lineage>
        <taxon>Bacteria</taxon>
        <taxon>Bacillati</taxon>
        <taxon>Actinomycetota</taxon>
        <taxon>Actinomycetes</taxon>
        <taxon>Pseudonocardiales</taxon>
        <taxon>Pseudonocardiaceae</taxon>
        <taxon>Pseudonocardia</taxon>
    </lineage>
</organism>
<feature type="coiled-coil region" evidence="2">
    <location>
        <begin position="84"/>
        <end position="114"/>
    </location>
</feature>
<dbReference type="PANTHER" id="PTHR30204">
    <property type="entry name" value="REDOX-CYCLING DRUG-SENSING TRANSCRIPTIONAL ACTIVATOR SOXR"/>
    <property type="match status" value="1"/>
</dbReference>
<protein>
    <submittedName>
        <fullName evidence="4">DNA-binding transcriptional MerR regulator</fullName>
    </submittedName>
</protein>
<dbReference type="PROSITE" id="PS00552">
    <property type="entry name" value="HTH_MERR_1"/>
    <property type="match status" value="1"/>
</dbReference>
<dbReference type="GO" id="GO:0003677">
    <property type="term" value="F:DNA binding"/>
    <property type="evidence" value="ECO:0007669"/>
    <property type="project" value="UniProtKB-KW"/>
</dbReference>
<evidence type="ECO:0000313" key="4">
    <source>
        <dbReference type="EMBL" id="TQM09993.1"/>
    </source>
</evidence>
<dbReference type="Pfam" id="PF13411">
    <property type="entry name" value="MerR_1"/>
    <property type="match status" value="1"/>
</dbReference>
<keyword evidence="5" id="KW-1185">Reference proteome</keyword>
<keyword evidence="2" id="KW-0175">Coiled coil</keyword>
<dbReference type="InterPro" id="IPR047057">
    <property type="entry name" value="MerR_fam"/>
</dbReference>
<dbReference type="Gene3D" id="1.10.1660.10">
    <property type="match status" value="1"/>
</dbReference>